<feature type="compositionally biased region" description="Basic and acidic residues" evidence="1">
    <location>
        <begin position="27"/>
        <end position="56"/>
    </location>
</feature>
<protein>
    <submittedName>
        <fullName evidence="2">Uncharacterized protein</fullName>
    </submittedName>
</protein>
<proteinExistence type="predicted"/>
<feature type="region of interest" description="Disordered" evidence="1">
    <location>
        <begin position="1"/>
        <end position="56"/>
    </location>
</feature>
<organism evidence="2 3">
    <name type="scientific">Parelaphostrongylus tenuis</name>
    <name type="common">Meningeal worm</name>
    <dbReference type="NCBI Taxonomy" id="148309"/>
    <lineage>
        <taxon>Eukaryota</taxon>
        <taxon>Metazoa</taxon>
        <taxon>Ecdysozoa</taxon>
        <taxon>Nematoda</taxon>
        <taxon>Chromadorea</taxon>
        <taxon>Rhabditida</taxon>
        <taxon>Rhabditina</taxon>
        <taxon>Rhabditomorpha</taxon>
        <taxon>Strongyloidea</taxon>
        <taxon>Metastrongylidae</taxon>
        <taxon>Parelaphostrongylus</taxon>
    </lineage>
</organism>
<dbReference type="Proteomes" id="UP001196413">
    <property type="component" value="Unassembled WGS sequence"/>
</dbReference>
<evidence type="ECO:0000313" key="2">
    <source>
        <dbReference type="EMBL" id="KAJ1358176.1"/>
    </source>
</evidence>
<evidence type="ECO:0000313" key="3">
    <source>
        <dbReference type="Proteomes" id="UP001196413"/>
    </source>
</evidence>
<evidence type="ECO:0000256" key="1">
    <source>
        <dbReference type="SAM" id="MobiDB-lite"/>
    </source>
</evidence>
<accession>A0AAD5MYM7</accession>
<comment type="caution">
    <text evidence="2">The sequence shown here is derived from an EMBL/GenBank/DDBJ whole genome shotgun (WGS) entry which is preliminary data.</text>
</comment>
<dbReference type="EMBL" id="JAHQIW010003311">
    <property type="protein sequence ID" value="KAJ1358176.1"/>
    <property type="molecule type" value="Genomic_DNA"/>
</dbReference>
<gene>
    <name evidence="2" type="ORF">KIN20_016511</name>
</gene>
<reference evidence="2" key="1">
    <citation type="submission" date="2021-06" db="EMBL/GenBank/DDBJ databases">
        <title>Parelaphostrongylus tenuis whole genome reference sequence.</title>
        <authorList>
            <person name="Garwood T.J."/>
            <person name="Larsen P.A."/>
            <person name="Fountain-Jones N.M."/>
            <person name="Garbe J.R."/>
            <person name="Macchietto M.G."/>
            <person name="Kania S.A."/>
            <person name="Gerhold R.W."/>
            <person name="Richards J.E."/>
            <person name="Wolf T.M."/>
        </authorList>
    </citation>
    <scope>NUCLEOTIDE SEQUENCE</scope>
    <source>
        <strain evidence="2">MNPRO001-30</strain>
        <tissue evidence="2">Meninges</tissue>
    </source>
</reference>
<name>A0AAD5MYM7_PARTN</name>
<sequence>MQIKTGWSGENEERYVYDGDEEIQNPYEERRTGGGQKDEKKKQRRMEEGQKDEMME</sequence>
<dbReference type="AlphaFoldDB" id="A0AAD5MYM7"/>
<keyword evidence="3" id="KW-1185">Reference proteome</keyword>